<feature type="region of interest" description="Disordered" evidence="1">
    <location>
        <begin position="38"/>
        <end position="89"/>
    </location>
</feature>
<feature type="chain" id="PRO_5045645169" evidence="2">
    <location>
        <begin position="36"/>
        <end position="362"/>
    </location>
</feature>
<keyword evidence="2" id="KW-0732">Signal</keyword>
<dbReference type="EMBL" id="JALHLE010000008">
    <property type="protein sequence ID" value="MCJ2178384.1"/>
    <property type="molecule type" value="Genomic_DNA"/>
</dbReference>
<evidence type="ECO:0000256" key="1">
    <source>
        <dbReference type="SAM" id="MobiDB-lite"/>
    </source>
</evidence>
<dbReference type="InterPro" id="IPR036709">
    <property type="entry name" value="Autotransporte_beta_dom_sf"/>
</dbReference>
<feature type="signal peptide" evidence="2">
    <location>
        <begin position="1"/>
        <end position="35"/>
    </location>
</feature>
<proteinExistence type="predicted"/>
<dbReference type="SUPFAM" id="SSF103515">
    <property type="entry name" value="Autotransporter"/>
    <property type="match status" value="1"/>
</dbReference>
<accession>A0ABT0B011</accession>
<evidence type="ECO:0000256" key="2">
    <source>
        <dbReference type="SAM" id="SignalP"/>
    </source>
</evidence>
<keyword evidence="4" id="KW-1185">Reference proteome</keyword>
<name>A0ABT0B011_9SPHN</name>
<comment type="caution">
    <text evidence="3">The sequence shown here is derived from an EMBL/GenBank/DDBJ whole genome shotgun (WGS) entry which is preliminary data.</text>
</comment>
<dbReference type="Proteomes" id="UP001162880">
    <property type="component" value="Unassembled WGS sequence"/>
</dbReference>
<gene>
    <name evidence="3" type="ORF">MTR64_07395</name>
</gene>
<organism evidence="3 4">
    <name type="scientific">Novosphingobium album</name>
    <name type="common">ex Hu et al. 2023</name>
    <dbReference type="NCBI Taxonomy" id="2930093"/>
    <lineage>
        <taxon>Bacteria</taxon>
        <taxon>Pseudomonadati</taxon>
        <taxon>Pseudomonadota</taxon>
        <taxon>Alphaproteobacteria</taxon>
        <taxon>Sphingomonadales</taxon>
        <taxon>Sphingomonadaceae</taxon>
        <taxon>Novosphingobium</taxon>
    </lineage>
</organism>
<sequence>MADSLPAGHPHSMSERVVSLPLVLLCILGANTAQAQDSALEPREYAQPSEEPLPAPPCDPSIRNSDSVPFLCPANQTDDRPTTGKKTRKRLFPLGGQAAINRGYRIPEPWGLGLLIVKNTNNFDSRDLAVAVAKGNVPPEDATLLPLPAVTTNRLEGDNTLYGFKADLWLFPGVNLFASLGKVKGTNLIDVNIDLDAIIPRPFCRPARPCGSVHLPIETRVDNVTFTVGTVLIYGNEHWFALGSIAKTVSISSQDRSDVRSTNLGIRAGPRFRLGEDTYLAPYFGANYFDLDTTVKGVVTSGPVFDDGDTISMRYRVEMSASHPWAALAGLNLELNRHLSLQAELQASQDSTRVLTSASIRF</sequence>
<evidence type="ECO:0000313" key="4">
    <source>
        <dbReference type="Proteomes" id="UP001162880"/>
    </source>
</evidence>
<reference evidence="3" key="1">
    <citation type="submission" date="2022-03" db="EMBL/GenBank/DDBJ databases">
        <title>Identification of a novel bacterium isolated from mangrove sediments.</title>
        <authorList>
            <person name="Pan X."/>
        </authorList>
    </citation>
    <scope>NUCLEOTIDE SEQUENCE</scope>
    <source>
        <strain evidence="3">B2580</strain>
    </source>
</reference>
<dbReference type="RefSeq" id="WP_243992387.1">
    <property type="nucleotide sequence ID" value="NZ_JALHLE010000008.1"/>
</dbReference>
<evidence type="ECO:0000313" key="3">
    <source>
        <dbReference type="EMBL" id="MCJ2178384.1"/>
    </source>
</evidence>
<protein>
    <submittedName>
        <fullName evidence="3">Autotransporter outer membrane beta-barrel domain-containing protein</fullName>
    </submittedName>
</protein>